<organism evidence="2 3">
    <name type="scientific">Paeniglutamicibacter sulfureus</name>
    <dbReference type="NCBI Taxonomy" id="43666"/>
    <lineage>
        <taxon>Bacteria</taxon>
        <taxon>Bacillati</taxon>
        <taxon>Actinomycetota</taxon>
        <taxon>Actinomycetes</taxon>
        <taxon>Micrococcales</taxon>
        <taxon>Micrococcaceae</taxon>
        <taxon>Paeniglutamicibacter</taxon>
    </lineage>
</organism>
<proteinExistence type="predicted"/>
<reference evidence="2 3" key="1">
    <citation type="submission" date="2023-07" db="EMBL/GenBank/DDBJ databases">
        <title>Sequencing the genomes of 1000 actinobacteria strains.</title>
        <authorList>
            <person name="Klenk H.-P."/>
        </authorList>
    </citation>
    <scope>NUCLEOTIDE SEQUENCE [LARGE SCALE GENOMIC DNA]</scope>
    <source>
        <strain evidence="2 3">DSM 20167</strain>
    </source>
</reference>
<accession>A0ABU2BG85</accession>
<name>A0ABU2BG85_9MICC</name>
<dbReference type="EMBL" id="JAVDYI010000001">
    <property type="protein sequence ID" value="MDR7357618.1"/>
    <property type="molecule type" value="Genomic_DNA"/>
</dbReference>
<dbReference type="Proteomes" id="UP001183817">
    <property type="component" value="Unassembled WGS sequence"/>
</dbReference>
<feature type="compositionally biased region" description="Basic and acidic residues" evidence="1">
    <location>
        <begin position="157"/>
        <end position="173"/>
    </location>
</feature>
<dbReference type="RefSeq" id="WP_310289209.1">
    <property type="nucleotide sequence ID" value="NZ_BAAAWO010000001.1"/>
</dbReference>
<evidence type="ECO:0000256" key="1">
    <source>
        <dbReference type="SAM" id="MobiDB-lite"/>
    </source>
</evidence>
<protein>
    <submittedName>
        <fullName evidence="2">Uncharacterized protein</fullName>
    </submittedName>
</protein>
<evidence type="ECO:0000313" key="2">
    <source>
        <dbReference type="EMBL" id="MDR7357618.1"/>
    </source>
</evidence>
<evidence type="ECO:0000313" key="3">
    <source>
        <dbReference type="Proteomes" id="UP001183817"/>
    </source>
</evidence>
<keyword evidence="3" id="KW-1185">Reference proteome</keyword>
<comment type="caution">
    <text evidence="2">The sequence shown here is derived from an EMBL/GenBank/DDBJ whole genome shotgun (WGS) entry which is preliminary data.</text>
</comment>
<gene>
    <name evidence="2" type="ORF">J2S64_001309</name>
</gene>
<sequence length="173" mass="19025">MVAALRHTLEEQSENIPAEVLERLNGIIRSAVHSIDTSPEIVAVGLPDIEPDVLEPVVAEETSVDSAPAAVSTVVDPFRHGAHAEANRMLKARQLARWLWDRDIGGDQVLGFSNKWRNKIARAAGVNPPSTLETWTVAVDLMGRMQQLADSGTQPEASERQHLDEHDQWAAEQ</sequence>
<feature type="region of interest" description="Disordered" evidence="1">
    <location>
        <begin position="147"/>
        <end position="173"/>
    </location>
</feature>